<evidence type="ECO:0000313" key="3">
    <source>
        <dbReference type="Proteomes" id="UP000590460"/>
    </source>
</evidence>
<organism evidence="2 3">
    <name type="scientific">Leuconostoc holzapfelii</name>
    <dbReference type="NCBI Taxonomy" id="434464"/>
    <lineage>
        <taxon>Bacteria</taxon>
        <taxon>Bacillati</taxon>
        <taxon>Bacillota</taxon>
        <taxon>Bacilli</taxon>
        <taxon>Lactobacillales</taxon>
        <taxon>Lactobacillaceae</taxon>
        <taxon>Leuconostoc</taxon>
    </lineage>
</organism>
<reference evidence="2 3" key="1">
    <citation type="submission" date="2020-04" db="EMBL/GenBank/DDBJ databases">
        <title>MicrobeNet Type strains.</title>
        <authorList>
            <person name="Nicholson A.C."/>
        </authorList>
    </citation>
    <scope>NUCLEOTIDE SEQUENCE [LARGE SCALE GENOMIC DNA]</scope>
    <source>
        <strain evidence="2 3">CCUG 54536</strain>
    </source>
</reference>
<gene>
    <name evidence="2" type="ORF">HF966_06910</name>
</gene>
<sequence>MSKRKPAFLLGEALITLSLLSGMLVLEYEQLSQFKQQEQKLSRQYDAMKQDSLDAMKAWHAYAQK</sequence>
<keyword evidence="1" id="KW-1133">Transmembrane helix</keyword>
<feature type="transmembrane region" description="Helical" evidence="1">
    <location>
        <begin position="7"/>
        <end position="26"/>
    </location>
</feature>
<keyword evidence="1" id="KW-0472">Membrane</keyword>
<comment type="caution">
    <text evidence="2">The sequence shown here is derived from an EMBL/GenBank/DDBJ whole genome shotgun (WGS) entry which is preliminary data.</text>
</comment>
<name>A0A846ZHJ9_9LACO</name>
<dbReference type="EMBL" id="JAAXPO010000007">
    <property type="protein sequence ID" value="NKZ18901.1"/>
    <property type="molecule type" value="Genomic_DNA"/>
</dbReference>
<evidence type="ECO:0000256" key="1">
    <source>
        <dbReference type="SAM" id="Phobius"/>
    </source>
</evidence>
<accession>A0A846ZHJ9</accession>
<keyword evidence="1" id="KW-0812">Transmembrane</keyword>
<dbReference type="RefSeq" id="WP_168677379.1">
    <property type="nucleotide sequence ID" value="NZ_BPKV01000008.1"/>
</dbReference>
<dbReference type="Proteomes" id="UP000590460">
    <property type="component" value="Unassembled WGS sequence"/>
</dbReference>
<protein>
    <submittedName>
        <fullName evidence="2">Uncharacterized protein</fullName>
    </submittedName>
</protein>
<proteinExistence type="predicted"/>
<evidence type="ECO:0000313" key="2">
    <source>
        <dbReference type="EMBL" id="NKZ18901.1"/>
    </source>
</evidence>
<dbReference type="AlphaFoldDB" id="A0A846ZHJ9"/>